<evidence type="ECO:0000259" key="2">
    <source>
        <dbReference type="PROSITE" id="PS50828"/>
    </source>
</evidence>
<reference evidence="3 4" key="1">
    <citation type="journal article" date="2019" name="Sci. Rep.">
        <title>A high-quality genome of Eragrostis curvula grass provides insights into Poaceae evolution and supports new strategies to enhance forage quality.</title>
        <authorList>
            <person name="Carballo J."/>
            <person name="Santos B.A.C.M."/>
            <person name="Zappacosta D."/>
            <person name="Garbus I."/>
            <person name="Selva J.P."/>
            <person name="Gallo C.A."/>
            <person name="Diaz A."/>
            <person name="Albertini E."/>
            <person name="Caccamo M."/>
            <person name="Echenique V."/>
        </authorList>
    </citation>
    <scope>NUCLEOTIDE SEQUENCE [LARGE SCALE GENOMIC DNA]</scope>
    <source>
        <strain evidence="4">cv. Victoria</strain>
        <tissue evidence="3">Leaf</tissue>
    </source>
</reference>
<dbReference type="Proteomes" id="UP000324897">
    <property type="component" value="Chromosome 5"/>
</dbReference>
<keyword evidence="4" id="KW-1185">Reference proteome</keyword>
<dbReference type="Gramene" id="TVU48202">
    <property type="protein sequence ID" value="TVU48202"/>
    <property type="gene ID" value="EJB05_07830"/>
</dbReference>
<dbReference type="EMBL" id="RWGY01000004">
    <property type="protein sequence ID" value="TVU48202.1"/>
    <property type="molecule type" value="Genomic_DNA"/>
</dbReference>
<proteinExistence type="predicted"/>
<dbReference type="AlphaFoldDB" id="A0A5J9WHL9"/>
<dbReference type="SUPFAM" id="SSF160443">
    <property type="entry name" value="SMR domain-like"/>
    <property type="match status" value="1"/>
</dbReference>
<name>A0A5J9WHL9_9POAL</name>
<gene>
    <name evidence="3" type="ORF">EJB05_07830</name>
</gene>
<dbReference type="PANTHER" id="PTHR46651">
    <property type="entry name" value="POLYADENYLATE-BINDING PROTEIN-INTERACTING PROTEIN 7"/>
    <property type="match status" value="1"/>
</dbReference>
<accession>A0A5J9WHL9</accession>
<evidence type="ECO:0000313" key="3">
    <source>
        <dbReference type="EMBL" id="TVU48202.1"/>
    </source>
</evidence>
<dbReference type="InterPro" id="IPR002625">
    <property type="entry name" value="Smr_dom"/>
</dbReference>
<sequence length="503" mass="55440">MSIEERKLSMINKSTALNPNAEAFVPSSLRSVNDASKRSDAIAAVVSGPSKETSSSESITRSNSDEEAHQYWQQQLPDDITPDFKIDEILEPDSLSLTGLSINDDIGASIFSPNQTLSMQHRASPFIRDKLSTRPKIELPGPLYVDERSQATIMSPTAGSMSPTAAPWIKTARNGGQYSTNRRDVGHYNGDSSIGASLHNLTDVYHGNRRSLNSTMDIMNQLENKVDGRLSQNLRSLSFGHSNPPSPAPYAQNGLMNYSKEAFGLPNGPYRSHSAILTDDILSPSTGREHVSMDSPRGRYKAANLPVSGLGSLRGSQLLGGSYNGHDGISNIAGIQMGRAWLESDAAASTYLDSKDEAHDFASLRQAFLEQDRPAFLTGSIPITKELTLKELYNVQSRLAQEKARETTYRQRFQMPELQGLIQEQNPPIDLCGLHVSEAIHVMNYELNNRRKIARSTGRRLQAIIISSTRNPARLTVAVEQYLMEHGLQYTQAQPGIFRVLLQ</sequence>
<evidence type="ECO:0000256" key="1">
    <source>
        <dbReference type="SAM" id="MobiDB-lite"/>
    </source>
</evidence>
<comment type="caution">
    <text evidence="3">The sequence shown here is derived from an EMBL/GenBank/DDBJ whole genome shotgun (WGS) entry which is preliminary data.</text>
</comment>
<organism evidence="3 4">
    <name type="scientific">Eragrostis curvula</name>
    <name type="common">weeping love grass</name>
    <dbReference type="NCBI Taxonomy" id="38414"/>
    <lineage>
        <taxon>Eukaryota</taxon>
        <taxon>Viridiplantae</taxon>
        <taxon>Streptophyta</taxon>
        <taxon>Embryophyta</taxon>
        <taxon>Tracheophyta</taxon>
        <taxon>Spermatophyta</taxon>
        <taxon>Magnoliopsida</taxon>
        <taxon>Liliopsida</taxon>
        <taxon>Poales</taxon>
        <taxon>Poaceae</taxon>
        <taxon>PACMAD clade</taxon>
        <taxon>Chloridoideae</taxon>
        <taxon>Eragrostideae</taxon>
        <taxon>Eragrostidinae</taxon>
        <taxon>Eragrostis</taxon>
    </lineage>
</organism>
<protein>
    <recommendedName>
        <fullName evidence="2">Smr domain-containing protein</fullName>
    </recommendedName>
</protein>
<feature type="compositionally biased region" description="Low complexity" evidence="1">
    <location>
        <begin position="47"/>
        <end position="62"/>
    </location>
</feature>
<feature type="domain" description="Smr" evidence="2">
    <location>
        <begin position="429"/>
        <end position="503"/>
    </location>
</feature>
<evidence type="ECO:0000313" key="4">
    <source>
        <dbReference type="Proteomes" id="UP000324897"/>
    </source>
</evidence>
<dbReference type="OrthoDB" id="3231855at2759"/>
<dbReference type="PANTHER" id="PTHR46651:SF2">
    <property type="entry name" value="ATAXIN-2 C-TERMINAL REGION FAMILY PROTEIN, EXPRESSED"/>
    <property type="match status" value="1"/>
</dbReference>
<feature type="region of interest" description="Disordered" evidence="1">
    <location>
        <begin position="46"/>
        <end position="69"/>
    </location>
</feature>
<dbReference type="InterPro" id="IPR036063">
    <property type="entry name" value="Smr_dom_sf"/>
</dbReference>
<dbReference type="PROSITE" id="PS50828">
    <property type="entry name" value="SMR"/>
    <property type="match status" value="1"/>
</dbReference>
<dbReference type="Gene3D" id="3.30.1370.110">
    <property type="match status" value="1"/>
</dbReference>
<dbReference type="InterPro" id="IPR053242">
    <property type="entry name" value="PAM2-like_domain"/>
</dbReference>